<protein>
    <submittedName>
        <fullName evidence="2">2-iminobutanoate/2-iminopropanoate deaminase</fullName>
        <ecNumber evidence="2">3.5.99.10</ecNumber>
    </submittedName>
</protein>
<comment type="caution">
    <text evidence="2">The sequence shown here is derived from an EMBL/GenBank/DDBJ whole genome shotgun (WGS) entry which is preliminary data.</text>
</comment>
<dbReference type="PANTHER" id="PTHR11803">
    <property type="entry name" value="2-IMINOBUTANOATE/2-IMINOPROPANOATE DEAMINASE RIDA"/>
    <property type="match status" value="1"/>
</dbReference>
<dbReference type="EC" id="3.5.99.10" evidence="2"/>
<evidence type="ECO:0000313" key="2">
    <source>
        <dbReference type="EMBL" id="MET4538544.1"/>
    </source>
</evidence>
<dbReference type="PANTHER" id="PTHR11803:SF39">
    <property type="entry name" value="2-IMINOBUTANOATE_2-IMINOPROPANOATE DEAMINASE"/>
    <property type="match status" value="1"/>
</dbReference>
<name>A0ABV2P1M1_9MICC</name>
<evidence type="ECO:0000256" key="1">
    <source>
        <dbReference type="ARBA" id="ARBA00010552"/>
    </source>
</evidence>
<comment type="similarity">
    <text evidence="1">Belongs to the RutC family.</text>
</comment>
<dbReference type="GeneID" id="92751277"/>
<dbReference type="NCBIfam" id="TIGR00004">
    <property type="entry name" value="Rid family detoxifying hydrolase"/>
    <property type="match status" value="1"/>
</dbReference>
<dbReference type="GO" id="GO:0120241">
    <property type="term" value="F:2-iminobutanoate/2-iminopropanoate deaminase"/>
    <property type="evidence" value="ECO:0007669"/>
    <property type="project" value="UniProtKB-EC"/>
</dbReference>
<reference evidence="2 3" key="1">
    <citation type="submission" date="2024-06" db="EMBL/GenBank/DDBJ databases">
        <title>Sorghum-associated microbial communities from plants grown in Nebraska, USA.</title>
        <authorList>
            <person name="Schachtman D."/>
        </authorList>
    </citation>
    <scope>NUCLEOTIDE SEQUENCE [LARGE SCALE GENOMIC DNA]</scope>
    <source>
        <strain evidence="2 3">3552</strain>
    </source>
</reference>
<accession>A0ABV2P1M1</accession>
<dbReference type="EMBL" id="JBEPSN010000001">
    <property type="protein sequence ID" value="MET4538544.1"/>
    <property type="molecule type" value="Genomic_DNA"/>
</dbReference>
<gene>
    <name evidence="2" type="ORF">ABIE37_000299</name>
</gene>
<keyword evidence="3" id="KW-1185">Reference proteome</keyword>
<evidence type="ECO:0000313" key="3">
    <source>
        <dbReference type="Proteomes" id="UP001549307"/>
    </source>
</evidence>
<proteinExistence type="inferred from homology"/>
<sequence length="130" mass="13764">MSVHRVIEAPNAPAPVGSYSQAKQIGRLLQVSGQIPIDPQTGHILQGSVTEQVSQVLAQIDAILAHGGAGWSDVLISRVYLSTDQDFDEFDAAYGRHVPEPYPARVTVGAELAPGVLVEIEVLAVLPDTA</sequence>
<organism evidence="2 3">
    <name type="scientific">Arthrobacter bambusae</name>
    <dbReference type="NCBI Taxonomy" id="1338426"/>
    <lineage>
        <taxon>Bacteria</taxon>
        <taxon>Bacillati</taxon>
        <taxon>Actinomycetota</taxon>
        <taxon>Actinomycetes</taxon>
        <taxon>Micrococcales</taxon>
        <taxon>Micrococcaceae</taxon>
        <taxon>Arthrobacter</taxon>
    </lineage>
</organism>
<dbReference type="InterPro" id="IPR006056">
    <property type="entry name" value="RidA"/>
</dbReference>
<dbReference type="InterPro" id="IPR035959">
    <property type="entry name" value="RutC-like_sf"/>
</dbReference>
<dbReference type="SUPFAM" id="SSF55298">
    <property type="entry name" value="YjgF-like"/>
    <property type="match status" value="1"/>
</dbReference>
<dbReference type="Proteomes" id="UP001549307">
    <property type="component" value="Unassembled WGS sequence"/>
</dbReference>
<dbReference type="Gene3D" id="3.30.1330.40">
    <property type="entry name" value="RutC-like"/>
    <property type="match status" value="1"/>
</dbReference>
<keyword evidence="2" id="KW-0378">Hydrolase</keyword>
<dbReference type="CDD" id="cd00448">
    <property type="entry name" value="YjgF_YER057c_UK114_family"/>
    <property type="match status" value="1"/>
</dbReference>
<dbReference type="RefSeq" id="WP_354226049.1">
    <property type="nucleotide sequence ID" value="NZ_JBEPSN010000001.1"/>
</dbReference>
<dbReference type="InterPro" id="IPR006175">
    <property type="entry name" value="YjgF/YER057c/UK114"/>
</dbReference>
<dbReference type="Pfam" id="PF01042">
    <property type="entry name" value="Ribonuc_L-PSP"/>
    <property type="match status" value="1"/>
</dbReference>